<dbReference type="AlphaFoldDB" id="A0A1M6ZIG4"/>
<feature type="binding site" evidence="14">
    <location>
        <position position="36"/>
    </location>
    <ligand>
        <name>Mg(2+)</name>
        <dbReference type="ChEBI" id="CHEBI:18420"/>
        <label>1</label>
    </ligand>
</feature>
<evidence type="ECO:0000256" key="12">
    <source>
        <dbReference type="ARBA" id="ARBA00023211"/>
    </source>
</evidence>
<keyword evidence="9 14" id="KW-0686">Riboflavin biosynthesis</keyword>
<keyword evidence="13 14" id="KW-0456">Lyase</keyword>
<evidence type="ECO:0000256" key="11">
    <source>
        <dbReference type="ARBA" id="ARBA00022842"/>
    </source>
</evidence>
<evidence type="ECO:0000313" key="16">
    <source>
        <dbReference type="EMBL" id="SFC31292.1"/>
    </source>
</evidence>
<feature type="binding site" evidence="14">
    <location>
        <position position="36"/>
    </location>
    <ligand>
        <name>Mg(2+)</name>
        <dbReference type="ChEBI" id="CHEBI:18420"/>
        <label>2</label>
    </ligand>
</feature>
<feature type="site" description="Essential for catalytic activity" evidence="14">
    <location>
        <position position="135"/>
    </location>
</feature>
<dbReference type="InterPro" id="IPR000422">
    <property type="entry name" value="DHBP_synthase_RibB"/>
</dbReference>
<feature type="binding site" evidence="14">
    <location>
        <begin position="35"/>
        <end position="36"/>
    </location>
    <ligand>
        <name>D-ribulose 5-phosphate</name>
        <dbReference type="ChEBI" id="CHEBI:58121"/>
    </ligand>
</feature>
<gene>
    <name evidence="14" type="primary">ribB</name>
    <name evidence="16" type="ORF">SAMN04487891_108245</name>
    <name evidence="17" type="ORF">SAMN05216293_3121</name>
</gene>
<dbReference type="EC" id="4.1.99.12" evidence="7 14"/>
<dbReference type="Gene3D" id="3.40.50.10990">
    <property type="entry name" value="GTP cyclohydrolase II"/>
    <property type="match status" value="1"/>
</dbReference>
<dbReference type="GO" id="GO:0003935">
    <property type="term" value="F:GTP cyclohydrolase II activity"/>
    <property type="evidence" value="ECO:0007669"/>
    <property type="project" value="TreeGrafter"/>
</dbReference>
<evidence type="ECO:0000256" key="6">
    <source>
        <dbReference type="ARBA" id="ARBA00008976"/>
    </source>
</evidence>
<reference evidence="17 18" key="1">
    <citation type="submission" date="2016-11" db="EMBL/GenBank/DDBJ databases">
        <authorList>
            <person name="Varghese N."/>
            <person name="Submissions S."/>
        </authorList>
    </citation>
    <scope>NUCLEOTIDE SEQUENCE [LARGE SCALE GENOMIC DNA]</scope>
    <source>
        <strain evidence="17 18">CGMCC 1.12174</strain>
        <strain evidence="16 19">DSM 26351</strain>
    </source>
</reference>
<dbReference type="GO" id="GO:0005829">
    <property type="term" value="C:cytosol"/>
    <property type="evidence" value="ECO:0007669"/>
    <property type="project" value="TreeGrafter"/>
</dbReference>
<dbReference type="HAMAP" id="MF_00180">
    <property type="entry name" value="RibB"/>
    <property type="match status" value="1"/>
</dbReference>
<keyword evidence="12 14" id="KW-0464">Manganese</keyword>
<dbReference type="STRING" id="1055723.SAMN05216293_3121"/>
<evidence type="ECO:0000313" key="19">
    <source>
        <dbReference type="Proteomes" id="UP000198940"/>
    </source>
</evidence>
<proteinExistence type="inferred from homology"/>
<dbReference type="PIRSF" id="PIRSF001259">
    <property type="entry name" value="RibA"/>
    <property type="match status" value="1"/>
</dbReference>
<dbReference type="Gene3D" id="3.90.870.10">
    <property type="entry name" value="DHBP synthase"/>
    <property type="match status" value="1"/>
</dbReference>
<evidence type="ECO:0000256" key="8">
    <source>
        <dbReference type="ARBA" id="ARBA00018836"/>
    </source>
</evidence>
<evidence type="ECO:0000256" key="13">
    <source>
        <dbReference type="ARBA" id="ARBA00023239"/>
    </source>
</evidence>
<dbReference type="EMBL" id="FRAT01000009">
    <property type="protein sequence ID" value="SHL30125.1"/>
    <property type="molecule type" value="Genomic_DNA"/>
</dbReference>
<dbReference type="PANTHER" id="PTHR21327">
    <property type="entry name" value="GTP CYCLOHYDROLASE II-RELATED"/>
    <property type="match status" value="1"/>
</dbReference>
<dbReference type="InterPro" id="IPR036144">
    <property type="entry name" value="RibA-like_sf"/>
</dbReference>
<feature type="domain" description="GTP cyclohydrolase II" evidence="15">
    <location>
        <begin position="220"/>
        <end position="378"/>
    </location>
</feature>
<evidence type="ECO:0000256" key="14">
    <source>
        <dbReference type="HAMAP-Rule" id="MF_00180"/>
    </source>
</evidence>
<dbReference type="UniPathway" id="UPA00275">
    <property type="reaction ID" value="UER00399"/>
</dbReference>
<dbReference type="SUPFAM" id="SSF142695">
    <property type="entry name" value="RibA-like"/>
    <property type="match status" value="1"/>
</dbReference>
<organism evidence="17 18">
    <name type="scientific">Flagellimonas taeanensis</name>
    <dbReference type="NCBI Taxonomy" id="1005926"/>
    <lineage>
        <taxon>Bacteria</taxon>
        <taxon>Pseudomonadati</taxon>
        <taxon>Bacteroidota</taxon>
        <taxon>Flavobacteriia</taxon>
        <taxon>Flavobacteriales</taxon>
        <taxon>Flavobacteriaceae</taxon>
        <taxon>Flagellimonas</taxon>
    </lineage>
</organism>
<comment type="function">
    <text evidence="3 14">Catalyzes the conversion of D-ribulose 5-phosphate to formate and 3,4-dihydroxy-2-butanone 4-phosphate.</text>
</comment>
<dbReference type="GO" id="GO:0008686">
    <property type="term" value="F:3,4-dihydroxy-2-butanone-4-phosphate synthase activity"/>
    <property type="evidence" value="ECO:0007669"/>
    <property type="project" value="UniProtKB-UniRule"/>
</dbReference>
<accession>A0A1M6ZIG4</accession>
<keyword evidence="11 14" id="KW-0460">Magnesium</keyword>
<evidence type="ECO:0000256" key="5">
    <source>
        <dbReference type="ARBA" id="ARBA00005520"/>
    </source>
</evidence>
<evidence type="ECO:0000256" key="1">
    <source>
        <dbReference type="ARBA" id="ARBA00000141"/>
    </source>
</evidence>
<evidence type="ECO:0000256" key="7">
    <source>
        <dbReference type="ARBA" id="ARBA00012153"/>
    </source>
</evidence>
<dbReference type="NCBIfam" id="TIGR00506">
    <property type="entry name" value="ribB"/>
    <property type="match status" value="1"/>
</dbReference>
<keyword evidence="19" id="KW-1185">Reference proteome</keyword>
<comment type="similarity">
    <text evidence="5">In the N-terminal section; belongs to the DHBP synthase family.</text>
</comment>
<evidence type="ECO:0000256" key="2">
    <source>
        <dbReference type="ARBA" id="ARBA00001936"/>
    </source>
</evidence>
<dbReference type="Pfam" id="PF00925">
    <property type="entry name" value="GTP_cyclohydro2"/>
    <property type="match status" value="1"/>
</dbReference>
<dbReference type="Pfam" id="PF00926">
    <property type="entry name" value="DHBP_synthase"/>
    <property type="match status" value="1"/>
</dbReference>
<comment type="cofactor">
    <cofactor evidence="2">
        <name>Mn(2+)</name>
        <dbReference type="ChEBI" id="CHEBI:29035"/>
    </cofactor>
</comment>
<comment type="caution">
    <text evidence="17">The sequence shown here is derived from an EMBL/GenBank/DDBJ whole genome shotgun (WGS) entry which is preliminary data.</text>
</comment>
<protein>
    <recommendedName>
        <fullName evidence="8 14">3,4-dihydroxy-2-butanone 4-phosphate synthase</fullName>
        <shortName evidence="14">DHBP synthase</shortName>
        <ecNumber evidence="7 14">4.1.99.12</ecNumber>
    </recommendedName>
</protein>
<dbReference type="Proteomes" id="UP000184031">
    <property type="component" value="Unassembled WGS sequence"/>
</dbReference>
<dbReference type="GO" id="GO:0030145">
    <property type="term" value="F:manganese ion binding"/>
    <property type="evidence" value="ECO:0007669"/>
    <property type="project" value="UniProtKB-UniRule"/>
</dbReference>
<comment type="pathway">
    <text evidence="4 14">Cofactor biosynthesis; riboflavin biosynthesis; 2-hydroxy-3-oxobutyl phosphate from D-ribulose 5-phosphate: step 1/1.</text>
</comment>
<evidence type="ECO:0000313" key="18">
    <source>
        <dbReference type="Proteomes" id="UP000184031"/>
    </source>
</evidence>
<feature type="binding site" evidence="14">
    <location>
        <begin position="149"/>
        <end position="153"/>
    </location>
    <ligand>
        <name>D-ribulose 5-phosphate</name>
        <dbReference type="ChEBI" id="CHEBI:58121"/>
    </ligand>
</feature>
<comment type="catalytic activity">
    <reaction evidence="1 14">
        <text>D-ribulose 5-phosphate = (2S)-2-hydroxy-3-oxobutyl phosphate + formate + H(+)</text>
        <dbReference type="Rhea" id="RHEA:18457"/>
        <dbReference type="ChEBI" id="CHEBI:15378"/>
        <dbReference type="ChEBI" id="CHEBI:15740"/>
        <dbReference type="ChEBI" id="CHEBI:58121"/>
        <dbReference type="ChEBI" id="CHEBI:58830"/>
        <dbReference type="EC" id="4.1.99.12"/>
    </reaction>
</comment>
<name>A0A1M6ZIG4_9FLAO</name>
<dbReference type="PANTHER" id="PTHR21327:SF18">
    <property type="entry name" value="3,4-DIHYDROXY-2-BUTANONE 4-PHOSPHATE SYNTHASE"/>
    <property type="match status" value="1"/>
</dbReference>
<evidence type="ECO:0000259" key="15">
    <source>
        <dbReference type="Pfam" id="PF00925"/>
    </source>
</evidence>
<evidence type="ECO:0000256" key="3">
    <source>
        <dbReference type="ARBA" id="ARBA00002284"/>
    </source>
</evidence>
<feature type="site" description="Essential for catalytic activity" evidence="14">
    <location>
        <position position="173"/>
    </location>
</feature>
<dbReference type="SUPFAM" id="SSF55821">
    <property type="entry name" value="YrdC/RibB"/>
    <property type="match status" value="1"/>
</dbReference>
<dbReference type="EMBL" id="FOKU01000008">
    <property type="protein sequence ID" value="SFC31292.1"/>
    <property type="molecule type" value="Genomic_DNA"/>
</dbReference>
<evidence type="ECO:0000256" key="10">
    <source>
        <dbReference type="ARBA" id="ARBA00022723"/>
    </source>
</evidence>
<dbReference type="FunFam" id="3.90.870.10:FF:000001">
    <property type="entry name" value="Riboflavin biosynthesis protein RibBA"/>
    <property type="match status" value="1"/>
</dbReference>
<dbReference type="InterPro" id="IPR032677">
    <property type="entry name" value="GTP_cyclohydro_II"/>
</dbReference>
<feature type="binding site" evidence="14">
    <location>
        <position position="152"/>
    </location>
    <ligand>
        <name>Mg(2+)</name>
        <dbReference type="ChEBI" id="CHEBI:18420"/>
        <label>2</label>
    </ligand>
</feature>
<evidence type="ECO:0000256" key="9">
    <source>
        <dbReference type="ARBA" id="ARBA00022619"/>
    </source>
</evidence>
<comment type="similarity">
    <text evidence="6">In the C-terminal section; belongs to the GTP cyclohydrolase II family.</text>
</comment>
<dbReference type="GO" id="GO:0009231">
    <property type="term" value="P:riboflavin biosynthetic process"/>
    <property type="evidence" value="ECO:0007669"/>
    <property type="project" value="UniProtKB-UniRule"/>
</dbReference>
<sequence>MMIAKDKKIQLHAIEEAIEDIRQGKVIIVVDDENRENEGDFIAAAEKVTPEMINFMAMHGRGLICAPLTESRCEELQLNMMVQNNTVLHQTQFTVSVDLLGHGCTTGISVHDRAKTIKALVDKDTKPHELGKPGHIFPLRAKNGGVLRRTGHTEAAIDFARLAGLEPAGILVEILNEDGTMARLPELMKVAKKFDLKIVSIEDLIAYRMEHDSLIELKEAFDIKTRFGDFRLRAYQQTTNEQVHIALVKGSWKSGEPVLTRINSTLVNNDMLGTLTNNPDETLQRMFDVLNAEEKSAMIFINQSNQSTNLLSRLSELKKLQAQGIHKAPKIDMDAKDFGIGAQILHDLNISKIRLLSNSGQTRRVGMVGYGLEIVEYVNY</sequence>
<feature type="binding site" evidence="14">
    <location>
        <position position="40"/>
    </location>
    <ligand>
        <name>D-ribulose 5-phosphate</name>
        <dbReference type="ChEBI" id="CHEBI:58121"/>
    </ligand>
</feature>
<comment type="subunit">
    <text evidence="14">Homodimer.</text>
</comment>
<dbReference type="Proteomes" id="UP000198940">
    <property type="component" value="Unassembled WGS sequence"/>
</dbReference>
<comment type="similarity">
    <text evidence="14">Belongs to the DHBP synthase family.</text>
</comment>
<dbReference type="GO" id="GO:0000287">
    <property type="term" value="F:magnesium ion binding"/>
    <property type="evidence" value="ECO:0007669"/>
    <property type="project" value="UniProtKB-UniRule"/>
</dbReference>
<evidence type="ECO:0000256" key="4">
    <source>
        <dbReference type="ARBA" id="ARBA00004904"/>
    </source>
</evidence>
<comment type="cofactor">
    <cofactor evidence="14">
        <name>Mg(2+)</name>
        <dbReference type="ChEBI" id="CHEBI:18420"/>
    </cofactor>
    <cofactor evidence="14">
        <name>Mn(2+)</name>
        <dbReference type="ChEBI" id="CHEBI:29035"/>
    </cofactor>
    <text evidence="14">Binds 2 divalent metal cations per subunit. Magnesium or manganese.</text>
</comment>
<dbReference type="InterPro" id="IPR017945">
    <property type="entry name" value="DHBP_synth_RibB-like_a/b_dom"/>
</dbReference>
<keyword evidence="10 14" id="KW-0479">Metal-binding</keyword>
<evidence type="ECO:0000313" key="17">
    <source>
        <dbReference type="EMBL" id="SHL30125.1"/>
    </source>
</evidence>